<dbReference type="InterPro" id="IPR051829">
    <property type="entry name" value="Multiheme_Cytochr_ET"/>
</dbReference>
<dbReference type="EMBL" id="UOGI01000071">
    <property type="protein sequence ID" value="VAX30251.1"/>
    <property type="molecule type" value="Genomic_DNA"/>
</dbReference>
<proteinExistence type="predicted"/>
<dbReference type="GO" id="GO:0016491">
    <property type="term" value="F:oxidoreductase activity"/>
    <property type="evidence" value="ECO:0007669"/>
    <property type="project" value="TreeGrafter"/>
</dbReference>
<dbReference type="NCBIfam" id="TIGR01905">
    <property type="entry name" value="paired_CXXCH_1"/>
    <property type="match status" value="6"/>
</dbReference>
<dbReference type="AlphaFoldDB" id="A0A3B1CUT3"/>
<dbReference type="SUPFAM" id="SSF48695">
    <property type="entry name" value="Multiheme cytochromes"/>
    <property type="match status" value="2"/>
</dbReference>
<name>A0A3B1CUT3_9ZZZZ</name>
<feature type="domain" description="Doubled CXXCH motif" evidence="2">
    <location>
        <begin position="284"/>
        <end position="322"/>
    </location>
</feature>
<organism evidence="3">
    <name type="scientific">hydrothermal vent metagenome</name>
    <dbReference type="NCBI Taxonomy" id="652676"/>
    <lineage>
        <taxon>unclassified sequences</taxon>
        <taxon>metagenomes</taxon>
        <taxon>ecological metagenomes</taxon>
    </lineage>
</organism>
<feature type="domain" description="Doubled CXXCH motif" evidence="2">
    <location>
        <begin position="236"/>
        <end position="273"/>
    </location>
</feature>
<feature type="domain" description="Doubled CXXCH motif" evidence="2">
    <location>
        <begin position="396"/>
        <end position="427"/>
    </location>
</feature>
<dbReference type="InterPro" id="IPR036280">
    <property type="entry name" value="Multihaem_cyt_sf"/>
</dbReference>
<dbReference type="InterPro" id="IPR010177">
    <property type="entry name" value="Paired_CXXCH_1"/>
</dbReference>
<feature type="domain" description="Doubled CXXCH motif" evidence="2">
    <location>
        <begin position="113"/>
        <end position="152"/>
    </location>
</feature>
<accession>A0A3B1CUT3</accession>
<feature type="domain" description="Doubled CXXCH motif" evidence="2">
    <location>
        <begin position="161"/>
        <end position="197"/>
    </location>
</feature>
<gene>
    <name evidence="3" type="ORF">MNBD_NITROSPIRAE03-1454</name>
</gene>
<dbReference type="PANTHER" id="PTHR35038:SF6">
    <property type="entry name" value="SURFACE LOCALIZED DECAHEME CYTOCHROME C LIPOPROTEIN"/>
    <property type="match status" value="1"/>
</dbReference>
<evidence type="ECO:0000313" key="3">
    <source>
        <dbReference type="EMBL" id="VAX30251.1"/>
    </source>
</evidence>
<evidence type="ECO:0000256" key="1">
    <source>
        <dbReference type="ARBA" id="ARBA00022729"/>
    </source>
</evidence>
<reference evidence="3" key="1">
    <citation type="submission" date="2018-06" db="EMBL/GenBank/DDBJ databases">
        <authorList>
            <person name="Zhirakovskaya E."/>
        </authorList>
    </citation>
    <scope>NUCLEOTIDE SEQUENCE</scope>
</reference>
<dbReference type="PANTHER" id="PTHR35038">
    <property type="entry name" value="DISSIMILATORY SULFITE REDUCTASE SIRA"/>
    <property type="match status" value="1"/>
</dbReference>
<dbReference type="Gene3D" id="3.90.10.10">
    <property type="entry name" value="Cytochrome C3"/>
    <property type="match status" value="3"/>
</dbReference>
<feature type="domain" description="Doubled CXXCH motif" evidence="2">
    <location>
        <begin position="338"/>
        <end position="375"/>
    </location>
</feature>
<protein>
    <recommendedName>
        <fullName evidence="2">Doubled CXXCH motif domain-containing protein</fullName>
    </recommendedName>
</protein>
<feature type="domain" description="Doubled CXXCH motif" evidence="2">
    <location>
        <begin position="65"/>
        <end position="102"/>
    </location>
</feature>
<dbReference type="Pfam" id="PF09699">
    <property type="entry name" value="Paired_CXXCH_1"/>
    <property type="match status" value="7"/>
</dbReference>
<keyword evidence="1" id="KW-0732">Signal</keyword>
<sequence>MKPVINDRKFLALTLIAACFMLITFILSALGSNAYARSDLKTSVPALCYQCHVKLKKGLSDKYVHFPFKQGMCISCHNSHVSDTKGLMKAKVDTVCLGCHKGIRNLIRKSSLHGALKEGVCTDCHTPHSGKNKYLLVSTEKKLCWNCHEDLKGQLDKPEIHAVFKEGKCSSCHDAHASSEENQLLAAPARLCRSCHAPRCKAGGVSITYVTKTMNCTKCHSGHTSDAKGLLGPYGHTAFLKKDCEQCHNPFVANGKITTKVKGDALCLGCHKDVLATFKVADVHGADAKNVCTMCHNPHASKKKNLTVNAAGVCLGCHEKTEKRTLLMEKTLKSIRCAPVKNRKCFACHVPRHSNQPLYFKTNDIVTCSRCHESQHEITHPLGAGVIDPRNGKPITCISCHSMHSAKADFMLAFDRKRQLCIQCHKK</sequence>
<evidence type="ECO:0000259" key="2">
    <source>
        <dbReference type="Pfam" id="PF09699"/>
    </source>
</evidence>